<dbReference type="PROSITE" id="PS50994">
    <property type="entry name" value="INTEGRASE"/>
    <property type="match status" value="1"/>
</dbReference>
<dbReference type="PANTHER" id="PTHR37984">
    <property type="entry name" value="PROTEIN CBG26694"/>
    <property type="match status" value="1"/>
</dbReference>
<evidence type="ECO:0000313" key="3">
    <source>
        <dbReference type="RefSeq" id="XP_006813952.1"/>
    </source>
</evidence>
<accession>A0ABM0M1R1</accession>
<feature type="domain" description="Integrase catalytic" evidence="1">
    <location>
        <begin position="37"/>
        <end position="139"/>
    </location>
</feature>
<sequence length="139" mass="16103">MFWLRMNSEIEEIDSKCSTCMEFRSQRPCEPMILHEIPDHPWSNIGTDLFEIGTENYLILIDYYSKFPEVIRIPNKTAHAVISATKSVFAREGIPDKVISDNGPCYDNQEYKDFAHQWEFHHIKISPGHSQSNGQVENA</sequence>
<dbReference type="InterPro" id="IPR012337">
    <property type="entry name" value="RNaseH-like_sf"/>
</dbReference>
<protein>
    <submittedName>
        <fullName evidence="3">Uncharacterized protein K02A2.6-like</fullName>
    </submittedName>
</protein>
<dbReference type="Proteomes" id="UP000694865">
    <property type="component" value="Unplaced"/>
</dbReference>
<evidence type="ECO:0000259" key="1">
    <source>
        <dbReference type="PROSITE" id="PS50994"/>
    </source>
</evidence>
<gene>
    <name evidence="3" type="primary">LOC102807432</name>
</gene>
<dbReference type="SUPFAM" id="SSF53098">
    <property type="entry name" value="Ribonuclease H-like"/>
    <property type="match status" value="1"/>
</dbReference>
<dbReference type="InterPro" id="IPR050951">
    <property type="entry name" value="Retrovirus_Pol_polyprotein"/>
</dbReference>
<reference evidence="3" key="1">
    <citation type="submission" date="2025-08" db="UniProtKB">
        <authorList>
            <consortium name="RefSeq"/>
        </authorList>
    </citation>
    <scope>IDENTIFICATION</scope>
    <source>
        <tissue evidence="3">Testes</tissue>
    </source>
</reference>
<dbReference type="GeneID" id="102807432"/>
<dbReference type="RefSeq" id="XP_006813952.1">
    <property type="nucleotide sequence ID" value="XM_006813889.1"/>
</dbReference>
<dbReference type="InterPro" id="IPR036397">
    <property type="entry name" value="RNaseH_sf"/>
</dbReference>
<name>A0ABM0M1R1_SACKO</name>
<dbReference type="PANTHER" id="PTHR37984:SF7">
    <property type="entry name" value="INTEGRASE CATALYTIC DOMAIN-CONTAINING PROTEIN"/>
    <property type="match status" value="1"/>
</dbReference>
<organism evidence="2 3">
    <name type="scientific">Saccoglossus kowalevskii</name>
    <name type="common">Acorn worm</name>
    <dbReference type="NCBI Taxonomy" id="10224"/>
    <lineage>
        <taxon>Eukaryota</taxon>
        <taxon>Metazoa</taxon>
        <taxon>Hemichordata</taxon>
        <taxon>Enteropneusta</taxon>
        <taxon>Harrimaniidae</taxon>
        <taxon>Saccoglossus</taxon>
    </lineage>
</organism>
<evidence type="ECO:0000313" key="2">
    <source>
        <dbReference type="Proteomes" id="UP000694865"/>
    </source>
</evidence>
<dbReference type="Gene3D" id="3.30.420.10">
    <property type="entry name" value="Ribonuclease H-like superfamily/Ribonuclease H"/>
    <property type="match status" value="1"/>
</dbReference>
<dbReference type="InterPro" id="IPR001584">
    <property type="entry name" value="Integrase_cat-core"/>
</dbReference>
<dbReference type="Pfam" id="PF00665">
    <property type="entry name" value="rve"/>
    <property type="match status" value="1"/>
</dbReference>
<proteinExistence type="predicted"/>
<keyword evidence="2" id="KW-1185">Reference proteome</keyword>
<feature type="non-terminal residue" evidence="3">
    <location>
        <position position="139"/>
    </location>
</feature>